<proteinExistence type="predicted"/>
<dbReference type="AlphaFoldDB" id="A0A4Y2UKD6"/>
<sequence>MKPQELRGWTVFGQVGDVEGCRASQRIINVHASVATSGLKGSSILRRHHGEVQPVVVVLRFISRWTLVMFNIQITEICGSPYNKFCGILASMRSNLLGSLQEGKSYIKGKHLTVEQEFPHFNSLGTFRRVLMNLFLQHGETTSKTRNQ</sequence>
<organism evidence="1 2">
    <name type="scientific">Araneus ventricosus</name>
    <name type="common">Orbweaver spider</name>
    <name type="synonym">Epeira ventricosa</name>
    <dbReference type="NCBI Taxonomy" id="182803"/>
    <lineage>
        <taxon>Eukaryota</taxon>
        <taxon>Metazoa</taxon>
        <taxon>Ecdysozoa</taxon>
        <taxon>Arthropoda</taxon>
        <taxon>Chelicerata</taxon>
        <taxon>Arachnida</taxon>
        <taxon>Araneae</taxon>
        <taxon>Araneomorphae</taxon>
        <taxon>Entelegynae</taxon>
        <taxon>Araneoidea</taxon>
        <taxon>Araneidae</taxon>
        <taxon>Araneus</taxon>
    </lineage>
</organism>
<evidence type="ECO:0000313" key="1">
    <source>
        <dbReference type="EMBL" id="GBO12682.1"/>
    </source>
</evidence>
<keyword evidence="2" id="KW-1185">Reference proteome</keyword>
<accession>A0A4Y2UKD6</accession>
<dbReference type="Proteomes" id="UP000499080">
    <property type="component" value="Unassembled WGS sequence"/>
</dbReference>
<protein>
    <submittedName>
        <fullName evidence="1">Uncharacterized protein</fullName>
    </submittedName>
</protein>
<dbReference type="EMBL" id="BGPR01037151">
    <property type="protein sequence ID" value="GBO12682.1"/>
    <property type="molecule type" value="Genomic_DNA"/>
</dbReference>
<reference evidence="1 2" key="1">
    <citation type="journal article" date="2019" name="Sci. Rep.">
        <title>Orb-weaving spider Araneus ventricosus genome elucidates the spidroin gene catalogue.</title>
        <authorList>
            <person name="Kono N."/>
            <person name="Nakamura H."/>
            <person name="Ohtoshi R."/>
            <person name="Moran D.A.P."/>
            <person name="Shinohara A."/>
            <person name="Yoshida Y."/>
            <person name="Fujiwara M."/>
            <person name="Mori M."/>
            <person name="Tomita M."/>
            <person name="Arakawa K."/>
        </authorList>
    </citation>
    <scope>NUCLEOTIDE SEQUENCE [LARGE SCALE GENOMIC DNA]</scope>
</reference>
<name>A0A4Y2UKD6_ARAVE</name>
<gene>
    <name evidence="1" type="ORF">AVEN_237311_1</name>
</gene>
<comment type="caution">
    <text evidence="1">The sequence shown here is derived from an EMBL/GenBank/DDBJ whole genome shotgun (WGS) entry which is preliminary data.</text>
</comment>
<evidence type="ECO:0000313" key="2">
    <source>
        <dbReference type="Proteomes" id="UP000499080"/>
    </source>
</evidence>